<protein>
    <submittedName>
        <fullName evidence="1">DUF4747 family protein</fullName>
    </submittedName>
</protein>
<dbReference type="Proteomes" id="UP000702952">
    <property type="component" value="Unassembled WGS sequence"/>
</dbReference>
<accession>A0AA44F8I8</accession>
<dbReference type="Pfam" id="PF15931">
    <property type="entry name" value="DUF4747"/>
    <property type="match status" value="1"/>
</dbReference>
<dbReference type="AlphaFoldDB" id="A0AA44F8I8"/>
<organism evidence="1 2">
    <name type="scientific">Agrobacterium tumefaciens</name>
    <dbReference type="NCBI Taxonomy" id="358"/>
    <lineage>
        <taxon>Bacteria</taxon>
        <taxon>Pseudomonadati</taxon>
        <taxon>Pseudomonadota</taxon>
        <taxon>Alphaproteobacteria</taxon>
        <taxon>Hyphomicrobiales</taxon>
        <taxon>Rhizobiaceae</taxon>
        <taxon>Rhizobium/Agrobacterium group</taxon>
        <taxon>Agrobacterium</taxon>
        <taxon>Agrobacterium tumefaciens complex</taxon>
    </lineage>
</organism>
<evidence type="ECO:0000313" key="1">
    <source>
        <dbReference type="EMBL" id="NTC30456.1"/>
    </source>
</evidence>
<dbReference type="RefSeq" id="WP_065659290.1">
    <property type="nucleotide sequence ID" value="NZ_CP123838.1"/>
</dbReference>
<comment type="caution">
    <text evidence="1">The sequence shown here is derived from an EMBL/GenBank/DDBJ whole genome shotgun (WGS) entry which is preliminary data.</text>
</comment>
<dbReference type="EMBL" id="JAAMAY010000030">
    <property type="protein sequence ID" value="NTC30456.1"/>
    <property type="molecule type" value="Genomic_DNA"/>
</dbReference>
<proteinExistence type="predicted"/>
<reference evidence="1" key="1">
    <citation type="journal article" date="2020" name="Science">
        <title>Unexpected conservation and global transmission of agrobacterial virulence plasmids.</title>
        <authorList>
            <person name="Weisberg A.J."/>
            <person name="Davis E.W. 2nd"/>
            <person name="Tabima J."/>
            <person name="Belcher M.S."/>
            <person name="Miller M."/>
            <person name="Kuo C.H."/>
            <person name="Loper J.E."/>
            <person name="Grunwald N.J."/>
            <person name="Putnam M.L."/>
            <person name="Chang J.H."/>
        </authorList>
    </citation>
    <scope>NUCLEOTIDE SEQUENCE</scope>
    <source>
        <strain evidence="1">17-1853-1a</strain>
    </source>
</reference>
<gene>
    <name evidence="1" type="ORF">G6M46_20190</name>
</gene>
<dbReference type="InterPro" id="IPR031832">
    <property type="entry name" value="DUF4747"/>
</dbReference>
<evidence type="ECO:0000313" key="2">
    <source>
        <dbReference type="Proteomes" id="UP000702952"/>
    </source>
</evidence>
<sequence length="288" mass="32643">MARKIKVSASALNVRLHPHEQGTYSKWLRMIYSKRIIGPVHGDRHGMISSLDRRQEMDGIITGLITTFVKFDKDAEWFNSAELKEATEDELSEIEIPPDLHYNPAYFYFTLIEKTHKLYFQTYSKGATLTPLSAKKFFGHLAKNLEVMNEFGEAQISLVQEKASLDRMFKIDRITEISITIAKPNTDIFDDDFEKNIEGHLAETHSRAVTISYRADAGGSIKPDDDILKISNVALSNGSVEVKGRDEKGAVKLNSEDYPLDLHDKYDPDEKQERSAFLALLPIFGARS</sequence>
<name>A0AA44F8I8_AGRTU</name>